<keyword evidence="2 3" id="KW-0786">Thiamine pyrophosphate</keyword>
<dbReference type="STRING" id="1507870.A0A1V8SZC7"/>
<dbReference type="NCBIfam" id="NF006378">
    <property type="entry name" value="PRK08617.1"/>
    <property type="match status" value="1"/>
</dbReference>
<comment type="similarity">
    <text evidence="1 3">Belongs to the TPP enzyme family.</text>
</comment>
<dbReference type="EMBL" id="NAJO01000022">
    <property type="protein sequence ID" value="OQO04252.1"/>
    <property type="molecule type" value="Genomic_DNA"/>
</dbReference>
<dbReference type="OrthoDB" id="10006023at2759"/>
<feature type="domain" description="Thiamine pyrophosphate enzyme TPP-binding" evidence="5">
    <location>
        <begin position="398"/>
        <end position="547"/>
    </location>
</feature>
<dbReference type="FunFam" id="3.40.50.970:FF:000007">
    <property type="entry name" value="Acetolactate synthase"/>
    <property type="match status" value="1"/>
</dbReference>
<evidence type="ECO:0000256" key="2">
    <source>
        <dbReference type="ARBA" id="ARBA00023052"/>
    </source>
</evidence>
<evidence type="ECO:0000259" key="4">
    <source>
        <dbReference type="Pfam" id="PF00205"/>
    </source>
</evidence>
<protein>
    <submittedName>
        <fullName evidence="7">Uncharacterized protein</fullName>
    </submittedName>
</protein>
<evidence type="ECO:0000313" key="8">
    <source>
        <dbReference type="Proteomes" id="UP000192596"/>
    </source>
</evidence>
<dbReference type="GO" id="GO:0000287">
    <property type="term" value="F:magnesium ion binding"/>
    <property type="evidence" value="ECO:0007669"/>
    <property type="project" value="InterPro"/>
</dbReference>
<name>A0A1V8SZC7_9PEZI</name>
<dbReference type="InterPro" id="IPR011766">
    <property type="entry name" value="TPP_enzyme_TPP-bd"/>
</dbReference>
<evidence type="ECO:0000259" key="6">
    <source>
        <dbReference type="Pfam" id="PF02776"/>
    </source>
</evidence>
<dbReference type="Proteomes" id="UP000192596">
    <property type="component" value="Unassembled WGS sequence"/>
</dbReference>
<gene>
    <name evidence="7" type="ORF">B0A48_10863</name>
</gene>
<dbReference type="Gene3D" id="3.40.50.1220">
    <property type="entry name" value="TPP-binding domain"/>
    <property type="match status" value="1"/>
</dbReference>
<dbReference type="InterPro" id="IPR029035">
    <property type="entry name" value="DHS-like_NAD/FAD-binding_dom"/>
</dbReference>
<dbReference type="InParanoid" id="A0A1V8SZC7"/>
<evidence type="ECO:0000256" key="1">
    <source>
        <dbReference type="ARBA" id="ARBA00007812"/>
    </source>
</evidence>
<dbReference type="GO" id="GO:0003984">
    <property type="term" value="F:acetolactate synthase activity"/>
    <property type="evidence" value="ECO:0007669"/>
    <property type="project" value="InterPro"/>
</dbReference>
<evidence type="ECO:0000256" key="3">
    <source>
        <dbReference type="RuleBase" id="RU362132"/>
    </source>
</evidence>
<sequence>MASKSSSSHKVAQIIVDSIHNAGVKHVFGIPGAKVDNIFDTLSDHPDIKLIICRHEQNAAFMAAAVGRITGVPGVCIATSGPGAGNLTTGLVTATTEGDPVVAIIGSVPRLLSTKHTHQSMRALEILEPTTKGSATNVEVEDQAAEVVLAAFRAAATNPKGAALVSLPMDIASGTSSIGAFPASAFRPPLYGPAPRESLEKVARMIEKAKLPVLFLGQRASSNIVVEAVRAFLKKHAIAVVETFQAAGAVPEDLAPKVFYGRVGLFRNQIGDRLLQKSDLVVTLGYDPSEYDASAWNPSRDLNVVHVDYTSCDYGQYYHPEIELLGSVRENIRALADEISNIHSPLENDYCKALVQDSIKLRKDMQSVKNPDSGKIHPYHFITALQKRVSKDTTVTCDVGTVYIYMMRHFYAYEPRHLLCSNGQQTLGVGMPWAIAASLVQEPPCSKKVVSLSGDGGFMFSSQELSTAVQQKCNITHFIWNDEAFNMVEFQEEMKYGRSSGIKLGGIDFVKYAEAFGARGYRISESSQVEKVMEEALAFEGVSLVDVRIDYSHVKELAGNLVQDSVG</sequence>
<reference evidence="8" key="1">
    <citation type="submission" date="2017-03" db="EMBL/GenBank/DDBJ databases">
        <title>Genomes of endolithic fungi from Antarctica.</title>
        <authorList>
            <person name="Coleine C."/>
            <person name="Masonjones S."/>
            <person name="Stajich J.E."/>
        </authorList>
    </citation>
    <scope>NUCLEOTIDE SEQUENCE [LARGE SCALE GENOMIC DNA]</scope>
    <source>
        <strain evidence="8">CCFEE 5527</strain>
    </source>
</reference>
<dbReference type="Pfam" id="PF02776">
    <property type="entry name" value="TPP_enzyme_N"/>
    <property type="match status" value="1"/>
</dbReference>
<feature type="domain" description="Thiamine pyrophosphate enzyme central" evidence="4">
    <location>
        <begin position="199"/>
        <end position="335"/>
    </location>
</feature>
<dbReference type="AlphaFoldDB" id="A0A1V8SZC7"/>
<evidence type="ECO:0000313" key="7">
    <source>
        <dbReference type="EMBL" id="OQO04252.1"/>
    </source>
</evidence>
<dbReference type="PANTHER" id="PTHR18968">
    <property type="entry name" value="THIAMINE PYROPHOSPHATE ENZYMES"/>
    <property type="match status" value="1"/>
</dbReference>
<keyword evidence="8" id="KW-1185">Reference proteome</keyword>
<dbReference type="GO" id="GO:0009099">
    <property type="term" value="P:L-valine biosynthetic process"/>
    <property type="evidence" value="ECO:0007669"/>
    <property type="project" value="TreeGrafter"/>
</dbReference>
<dbReference type="GO" id="GO:0005948">
    <property type="term" value="C:acetolactate synthase complex"/>
    <property type="evidence" value="ECO:0007669"/>
    <property type="project" value="TreeGrafter"/>
</dbReference>
<dbReference type="InterPro" id="IPR012782">
    <property type="entry name" value="Acetolactate_synth_catblc"/>
</dbReference>
<organism evidence="7 8">
    <name type="scientific">Cryoendolithus antarcticus</name>
    <dbReference type="NCBI Taxonomy" id="1507870"/>
    <lineage>
        <taxon>Eukaryota</taxon>
        <taxon>Fungi</taxon>
        <taxon>Dikarya</taxon>
        <taxon>Ascomycota</taxon>
        <taxon>Pezizomycotina</taxon>
        <taxon>Dothideomycetes</taxon>
        <taxon>Dothideomycetidae</taxon>
        <taxon>Cladosporiales</taxon>
        <taxon>Cladosporiaceae</taxon>
        <taxon>Cryoendolithus</taxon>
    </lineage>
</organism>
<dbReference type="InterPro" id="IPR012000">
    <property type="entry name" value="Thiamin_PyroP_enz_cen_dom"/>
</dbReference>
<dbReference type="GO" id="GO:0034077">
    <property type="term" value="P:butanediol metabolic process"/>
    <property type="evidence" value="ECO:0007669"/>
    <property type="project" value="InterPro"/>
</dbReference>
<dbReference type="InterPro" id="IPR029061">
    <property type="entry name" value="THDP-binding"/>
</dbReference>
<dbReference type="SUPFAM" id="SSF52467">
    <property type="entry name" value="DHS-like NAD/FAD-binding domain"/>
    <property type="match status" value="1"/>
</dbReference>
<dbReference type="SUPFAM" id="SSF52518">
    <property type="entry name" value="Thiamin diphosphate-binding fold (THDP-binding)"/>
    <property type="match status" value="2"/>
</dbReference>
<dbReference type="NCBIfam" id="TIGR02418">
    <property type="entry name" value="acolac_catab"/>
    <property type="match status" value="1"/>
</dbReference>
<dbReference type="CDD" id="cd07035">
    <property type="entry name" value="TPP_PYR_POX_like"/>
    <property type="match status" value="1"/>
</dbReference>
<feature type="domain" description="Thiamine pyrophosphate enzyme N-terminal TPP-binding" evidence="6">
    <location>
        <begin position="10"/>
        <end position="121"/>
    </location>
</feature>
<accession>A0A1V8SZC7</accession>
<dbReference type="PANTHER" id="PTHR18968:SF129">
    <property type="entry name" value="ACETOLACTATE SYNTHASE"/>
    <property type="match status" value="1"/>
</dbReference>
<comment type="caution">
    <text evidence="7">The sequence shown here is derived from an EMBL/GenBank/DDBJ whole genome shotgun (WGS) entry which is preliminary data.</text>
</comment>
<dbReference type="GO" id="GO:0030976">
    <property type="term" value="F:thiamine pyrophosphate binding"/>
    <property type="evidence" value="ECO:0007669"/>
    <property type="project" value="InterPro"/>
</dbReference>
<proteinExistence type="inferred from homology"/>
<dbReference type="Gene3D" id="3.40.50.970">
    <property type="match status" value="2"/>
</dbReference>
<dbReference type="GO" id="GO:0009097">
    <property type="term" value="P:isoleucine biosynthetic process"/>
    <property type="evidence" value="ECO:0007669"/>
    <property type="project" value="TreeGrafter"/>
</dbReference>
<dbReference type="InterPro" id="IPR012001">
    <property type="entry name" value="Thiamin_PyroP_enz_TPP-bd_dom"/>
</dbReference>
<evidence type="ECO:0000259" key="5">
    <source>
        <dbReference type="Pfam" id="PF02775"/>
    </source>
</evidence>
<dbReference type="Pfam" id="PF02775">
    <property type="entry name" value="TPP_enzyme_C"/>
    <property type="match status" value="1"/>
</dbReference>
<dbReference type="Pfam" id="PF00205">
    <property type="entry name" value="TPP_enzyme_M"/>
    <property type="match status" value="1"/>
</dbReference>
<dbReference type="GO" id="GO:0050660">
    <property type="term" value="F:flavin adenine dinucleotide binding"/>
    <property type="evidence" value="ECO:0007669"/>
    <property type="project" value="TreeGrafter"/>
</dbReference>
<dbReference type="InterPro" id="IPR045229">
    <property type="entry name" value="TPP_enz"/>
</dbReference>